<proteinExistence type="predicted"/>
<comment type="caution">
    <text evidence="2">The sequence shown here is derived from an EMBL/GenBank/DDBJ whole genome shotgun (WGS) entry which is preliminary data.</text>
</comment>
<gene>
    <name evidence="2" type="ORF">S12H4_01227</name>
</gene>
<evidence type="ECO:0000313" key="2">
    <source>
        <dbReference type="EMBL" id="GAI61291.1"/>
    </source>
</evidence>
<evidence type="ECO:0000256" key="1">
    <source>
        <dbReference type="SAM" id="MobiDB-lite"/>
    </source>
</evidence>
<feature type="region of interest" description="Disordered" evidence="1">
    <location>
        <begin position="191"/>
        <end position="211"/>
    </location>
</feature>
<organism evidence="2">
    <name type="scientific">marine sediment metagenome</name>
    <dbReference type="NCBI Taxonomy" id="412755"/>
    <lineage>
        <taxon>unclassified sequences</taxon>
        <taxon>metagenomes</taxon>
        <taxon>ecological metagenomes</taxon>
    </lineage>
</organism>
<reference evidence="2" key="1">
    <citation type="journal article" date="2014" name="Front. Microbiol.">
        <title>High frequency of phylogenetically diverse reductive dehalogenase-homologous genes in deep subseafloor sedimentary metagenomes.</title>
        <authorList>
            <person name="Kawai M."/>
            <person name="Futagami T."/>
            <person name="Toyoda A."/>
            <person name="Takaki Y."/>
            <person name="Nishi S."/>
            <person name="Hori S."/>
            <person name="Arai W."/>
            <person name="Tsubouchi T."/>
            <person name="Morono Y."/>
            <person name="Uchiyama I."/>
            <person name="Ito T."/>
            <person name="Fujiyama A."/>
            <person name="Inagaki F."/>
            <person name="Takami H."/>
        </authorList>
    </citation>
    <scope>NUCLEOTIDE SEQUENCE</scope>
    <source>
        <strain evidence="2">Expedition CK06-06</strain>
    </source>
</reference>
<dbReference type="AlphaFoldDB" id="X1R2I0"/>
<sequence>MKKVKEALRAIGYRRGLTFIHDFGERSTKYAFHLNVLVDGRYIPDDELVELDAKLRRLIYPRSVIRKWGDKLVVHYSYRKSRAEMMHTLKYCTKATFTDIEWDEALASNLHGAHYSSWWGRWDESPKWQLDQGDRDLEALSMVEQGKHPVSGKPIKWNKHPVPFASIEKDIVADLGNGVYLLRPIREPPGLTARPTNLTELPDGDHRKHPNAVRRSIERVRERVSFLSDYDSCS</sequence>
<dbReference type="EMBL" id="BARW01000227">
    <property type="protein sequence ID" value="GAI61291.1"/>
    <property type="molecule type" value="Genomic_DNA"/>
</dbReference>
<accession>X1R2I0</accession>
<name>X1R2I0_9ZZZZ</name>
<protein>
    <submittedName>
        <fullName evidence="2">Uncharacterized protein</fullName>
    </submittedName>
</protein>